<dbReference type="GO" id="GO:0042773">
    <property type="term" value="P:ATP synthesis coupled electron transport"/>
    <property type="evidence" value="ECO:0007669"/>
    <property type="project" value="InterPro"/>
</dbReference>
<feature type="transmembrane region" description="Helical" evidence="8">
    <location>
        <begin position="20"/>
        <end position="42"/>
    </location>
</feature>
<sequence length="575" mass="63576">MRTSLRLRTRFLSPEWRRRMTNHLLSFILFTPFIGAFLLFFVSNKQREIVHGIAATFAGLSLLGSAYLMFVYDHAAGGFQFQEQTVWSSELGISFFLGVDGIGAPMVLASAMLMFAGIFVSWHIKDRLKEFYINLLVLGSATIGVYMSLDLFFLFFFYELSVIPMYLFLVIWGRHTKGYLDMKKAGDPLSDSVAHFFNFNRSSKEYAAMKLTLYLSLGAVVALLGLLLVYVDSGLRTFNIIEIAEKGHLLKSKENLYFWLIFLGFAPIAAIFPFHSWSPVGYAAAPAAASMMHAGVLKKLGHFTIIRICFYLFPTATQQWMPIIAVICVINIFYGGLVAFLQKDTKFVVGYSSVAHMGYIFLGMASLNQISLTGAVFFLFADAMAMGLLFALAGYIYYQTHTLDIPSMGGGLASKMPFIATAFVIGSAASFGMPGAMNFIGELMVFLGSWRVYPVQTVLAAMAITITWAYYFRMIRDMFFGAPDPRMAHVVDARSLVDRLPLVLLASMTIFFGLYPAPFINVIQSGVMPILARMEAPAAPSLPATAAEPASFSIEIDPPKDDDTKPAADPVLGGK</sequence>
<dbReference type="EMBL" id="VTOW01000001">
    <property type="protein sequence ID" value="NKE70630.1"/>
    <property type="molecule type" value="Genomic_DNA"/>
</dbReference>
<feature type="compositionally biased region" description="Basic and acidic residues" evidence="7">
    <location>
        <begin position="557"/>
        <end position="566"/>
    </location>
</feature>
<evidence type="ECO:0000256" key="4">
    <source>
        <dbReference type="ARBA" id="ARBA00022989"/>
    </source>
</evidence>
<evidence type="ECO:0000256" key="2">
    <source>
        <dbReference type="ARBA" id="ARBA00009025"/>
    </source>
</evidence>
<feature type="transmembrane region" description="Helical" evidence="8">
    <location>
        <begin position="496"/>
        <end position="515"/>
    </location>
</feature>
<dbReference type="GO" id="GO:0003954">
    <property type="term" value="F:NADH dehydrogenase activity"/>
    <property type="evidence" value="ECO:0007669"/>
    <property type="project" value="TreeGrafter"/>
</dbReference>
<dbReference type="GO" id="GO:0048039">
    <property type="term" value="F:ubiquinone binding"/>
    <property type="evidence" value="ECO:0007669"/>
    <property type="project" value="TreeGrafter"/>
</dbReference>
<keyword evidence="4 8" id="KW-1133">Transmembrane helix</keyword>
<feature type="transmembrane region" description="Helical" evidence="8">
    <location>
        <begin position="348"/>
        <end position="370"/>
    </location>
</feature>
<feature type="transmembrane region" description="Helical" evidence="8">
    <location>
        <begin position="320"/>
        <end position="341"/>
    </location>
</feature>
<dbReference type="InterPro" id="IPR010227">
    <property type="entry name" value="NADH_Q_OxRdtase_chainM/4"/>
</dbReference>
<feature type="transmembrane region" description="Helical" evidence="8">
    <location>
        <begin position="155"/>
        <end position="173"/>
    </location>
</feature>
<evidence type="ECO:0000256" key="7">
    <source>
        <dbReference type="SAM" id="MobiDB-lite"/>
    </source>
</evidence>
<organism evidence="10 11">
    <name type="scientific">Candidatus Manganitrophus noduliformans</name>
    <dbReference type="NCBI Taxonomy" id="2606439"/>
    <lineage>
        <taxon>Bacteria</taxon>
        <taxon>Pseudomonadati</taxon>
        <taxon>Nitrospirota</taxon>
        <taxon>Nitrospiria</taxon>
        <taxon>Candidatus Troglogloeales</taxon>
        <taxon>Candidatus Manganitrophaceae</taxon>
        <taxon>Candidatus Manganitrophus</taxon>
    </lineage>
</organism>
<evidence type="ECO:0000256" key="3">
    <source>
        <dbReference type="ARBA" id="ARBA00022692"/>
    </source>
</evidence>
<dbReference type="PANTHER" id="PTHR43507:SF4">
    <property type="entry name" value="PROTON-TRANSLOCATING NADH-QUINONE OXIDOREDUCTASE, CHAIN M"/>
    <property type="match status" value="1"/>
</dbReference>
<name>A0A7X6IAQ5_9BACT</name>
<gene>
    <name evidence="10" type="ORF">MNODULE_07765</name>
</gene>
<dbReference type="GO" id="GO:0015990">
    <property type="term" value="P:electron transport coupled proton transport"/>
    <property type="evidence" value="ECO:0007669"/>
    <property type="project" value="TreeGrafter"/>
</dbReference>
<accession>A0A7X6IAQ5</accession>
<proteinExistence type="inferred from homology"/>
<keyword evidence="10" id="KW-0560">Oxidoreductase</keyword>
<dbReference type="PRINTS" id="PR01437">
    <property type="entry name" value="NUOXDRDTASE4"/>
</dbReference>
<comment type="similarity">
    <text evidence="2">Belongs to the complex I subunit 4 family.</text>
</comment>
<evidence type="ECO:0000313" key="11">
    <source>
        <dbReference type="Proteomes" id="UP000534783"/>
    </source>
</evidence>
<feature type="transmembrane region" description="Helical" evidence="8">
    <location>
        <begin position="49"/>
        <end position="72"/>
    </location>
</feature>
<keyword evidence="3 6" id="KW-0812">Transmembrane</keyword>
<reference evidence="10 11" key="1">
    <citation type="journal article" date="2020" name="Nature">
        <title>Bacterial chemolithoautotrophy via manganese oxidation.</title>
        <authorList>
            <person name="Yu H."/>
            <person name="Leadbetter J.R."/>
        </authorList>
    </citation>
    <scope>NUCLEOTIDE SEQUENCE [LARGE SCALE GENOMIC DNA]</scope>
    <source>
        <strain evidence="10 11">Mn-1</strain>
    </source>
</reference>
<feature type="region of interest" description="Disordered" evidence="7">
    <location>
        <begin position="553"/>
        <end position="575"/>
    </location>
</feature>
<dbReference type="GO" id="GO:0012505">
    <property type="term" value="C:endomembrane system"/>
    <property type="evidence" value="ECO:0007669"/>
    <property type="project" value="UniProtKB-SubCell"/>
</dbReference>
<dbReference type="NCBIfam" id="TIGR01972">
    <property type="entry name" value="NDH_I_M"/>
    <property type="match status" value="1"/>
</dbReference>
<evidence type="ECO:0000256" key="8">
    <source>
        <dbReference type="SAM" id="Phobius"/>
    </source>
</evidence>
<feature type="transmembrane region" description="Helical" evidence="8">
    <location>
        <begin position="418"/>
        <end position="440"/>
    </location>
</feature>
<feature type="transmembrane region" description="Helical" evidence="8">
    <location>
        <begin position="452"/>
        <end position="472"/>
    </location>
</feature>
<comment type="subcellular location">
    <subcellularLocation>
        <location evidence="1">Endomembrane system</location>
        <topology evidence="1">Multi-pass membrane protein</topology>
    </subcellularLocation>
    <subcellularLocation>
        <location evidence="6">Membrane</location>
        <topology evidence="6">Multi-pass membrane protein</topology>
    </subcellularLocation>
</comment>
<dbReference type="PANTHER" id="PTHR43507">
    <property type="entry name" value="NADH-UBIQUINONE OXIDOREDUCTASE CHAIN 4"/>
    <property type="match status" value="1"/>
</dbReference>
<evidence type="ECO:0000256" key="6">
    <source>
        <dbReference type="RuleBase" id="RU000320"/>
    </source>
</evidence>
<feature type="transmembrane region" description="Helical" evidence="8">
    <location>
        <begin position="92"/>
        <end position="119"/>
    </location>
</feature>
<keyword evidence="11" id="KW-1185">Reference proteome</keyword>
<dbReference type="InterPro" id="IPR003918">
    <property type="entry name" value="NADH_UbQ_OxRdtase"/>
</dbReference>
<protein>
    <submittedName>
        <fullName evidence="10">NADH-quinone oxidoreductase subunit M</fullName>
        <ecNumber evidence="10">1.6.5.-</ecNumber>
    </submittedName>
</protein>
<dbReference type="GO" id="GO:0008137">
    <property type="term" value="F:NADH dehydrogenase (ubiquinone) activity"/>
    <property type="evidence" value="ECO:0007669"/>
    <property type="project" value="InterPro"/>
</dbReference>
<feature type="domain" description="NADH:quinone oxidoreductase/Mrp antiporter transmembrane" evidence="9">
    <location>
        <begin position="198"/>
        <end position="466"/>
    </location>
</feature>
<dbReference type="AlphaFoldDB" id="A0A7X6IAQ5"/>
<evidence type="ECO:0000259" key="9">
    <source>
        <dbReference type="Pfam" id="PF00361"/>
    </source>
</evidence>
<dbReference type="Proteomes" id="UP000534783">
    <property type="component" value="Unassembled WGS sequence"/>
</dbReference>
<evidence type="ECO:0000313" key="10">
    <source>
        <dbReference type="EMBL" id="NKE70630.1"/>
    </source>
</evidence>
<feature type="transmembrane region" description="Helical" evidence="8">
    <location>
        <begin position="376"/>
        <end position="398"/>
    </location>
</feature>
<dbReference type="Pfam" id="PF00361">
    <property type="entry name" value="Proton_antipo_M"/>
    <property type="match status" value="1"/>
</dbReference>
<comment type="caution">
    <text evidence="10">The sequence shown here is derived from an EMBL/GenBank/DDBJ whole genome shotgun (WGS) entry which is preliminary data.</text>
</comment>
<feature type="transmembrane region" description="Helical" evidence="8">
    <location>
        <begin position="211"/>
        <end position="231"/>
    </location>
</feature>
<feature type="transmembrane region" description="Helical" evidence="8">
    <location>
        <begin position="256"/>
        <end position="275"/>
    </location>
</feature>
<dbReference type="GO" id="GO:0016020">
    <property type="term" value="C:membrane"/>
    <property type="evidence" value="ECO:0007669"/>
    <property type="project" value="UniProtKB-SubCell"/>
</dbReference>
<keyword evidence="5 8" id="KW-0472">Membrane</keyword>
<evidence type="ECO:0000256" key="1">
    <source>
        <dbReference type="ARBA" id="ARBA00004127"/>
    </source>
</evidence>
<dbReference type="EC" id="1.6.5.-" evidence="10"/>
<evidence type="ECO:0000256" key="5">
    <source>
        <dbReference type="ARBA" id="ARBA00023136"/>
    </source>
</evidence>
<dbReference type="InterPro" id="IPR001750">
    <property type="entry name" value="ND/Mrp_TM"/>
</dbReference>